<sequence>MYLLTDIALSNWYLIRREQIRIRGAAALVGPTGAGKSTIFDAVGTVLAGNNASRLALNASASGRSARTVRDYCLGWISDPAEGGRPTRESCETVLALVFENETTGRVVSFGLALAARAGDSKEEVLSRFIAPGHRFEIADYARTTPEGSFTAPWSEIAADLRVRAEGFTEFRTSGERFTAEVLAILREGAPPPEPRHFLRTFSNAVAFKPIFDTSAFVRAFVLDPEPLDVGRIRQSVENWRRLLETIGELEAKLARLRRLVSRYESWGDAVLAAVLHEVRAASAELRRRSVDLVAVRTRLRQGTEALRIARESVAGSRGFVRDIDGEIAEKKALMAGHAAGGRLAASTLGLSMLERDRRELAARVSDLVGLIGQVAKVQAVAPVLRQAAPQAVRLAEACARSGLRREAPPEETLRADGPLAGLIEGLLRLPAFDDALDRAAEDTAVQARAQEIAAERSAPGPAAGQAARLSSDTLAFRAELARRGIDAVPVCERAEIVDPAWGPALEGLLGRAREALIVDPDRLEEALGVLQGNRDRFHRCILVKTTDTARQRARRYDDGPLSVIETADPHAEAFLGVRLGGYDLARDDAELRQMTRAVAPSGRTTAGMAYSVTRSVDLLMTRGQRGPTAESRRVHEVAIAEARRLRGEAVVLREAARTAAAIRARIDRGLDDVDTLRDELDGLEGRRRTLATEREAIEKQDTNGLAAEIKALTAERIAYLRELAEELEPKLDRLLADDAALKARLATMKEAARAALVARRGALHRLASGDAMRVRLARGQVFDPASVSGIRTDLSGLEAKEIVALAAAERGLAREATDAARSHGRAAERDLAEYCAEWRIENPLGQGDRPATFGYAWARREHDEVAGHELRRYRAQAERAEGEMRRLMTEDLLTRLADKFERVRARLDALNERLSSRSFTGQTYAFEAVVDRRYAAVHALATEVARSPDAAQALLPSGAGGPMAAALEEISALIAGSEDAARLADYRNYFVYEIGMRDGVGNRTTMSSRALRGSGGEAQAPFYVAIAASLASVYYPGDRPGDENPGLGLCLLDEAFSKLDVRNSQALVDLYRAWGLQLLIAAPEDKRTTLTEVMDTIVTVYKSPDLSSVRIESEHPLEAAKRALGALNPERRGIEGFHERDAAE</sequence>
<evidence type="ECO:0000256" key="1">
    <source>
        <dbReference type="SAM" id="Coils"/>
    </source>
</evidence>
<proteinExistence type="predicted"/>
<dbReference type="SUPFAM" id="SSF52540">
    <property type="entry name" value="P-loop containing nucleoside triphosphate hydrolases"/>
    <property type="match status" value="1"/>
</dbReference>
<dbReference type="InterPro" id="IPR027417">
    <property type="entry name" value="P-loop_NTPase"/>
</dbReference>
<reference evidence="2" key="1">
    <citation type="journal article" date="2021" name="Front. Microbiol.">
        <title>Comprehensive Comparative Genomics and Phenotyping of Methylobacterium Species.</title>
        <authorList>
            <person name="Alessa O."/>
            <person name="Ogura Y."/>
            <person name="Fujitani Y."/>
            <person name="Takami H."/>
            <person name="Hayashi T."/>
            <person name="Sahin N."/>
            <person name="Tani A."/>
        </authorList>
    </citation>
    <scope>NUCLEOTIDE SEQUENCE</scope>
    <source>
        <strain evidence="2">DSM 23632</strain>
    </source>
</reference>
<keyword evidence="1" id="KW-0175">Coiled coil</keyword>
<feature type="coiled-coil region" evidence="1">
    <location>
        <begin position="667"/>
        <end position="701"/>
    </location>
</feature>
<evidence type="ECO:0000313" key="3">
    <source>
        <dbReference type="Proteomes" id="UP001055057"/>
    </source>
</evidence>
<organism evidence="2 3">
    <name type="scientific">Methylobacterium trifolii</name>
    <dbReference type="NCBI Taxonomy" id="1003092"/>
    <lineage>
        <taxon>Bacteria</taxon>
        <taxon>Pseudomonadati</taxon>
        <taxon>Pseudomonadota</taxon>
        <taxon>Alphaproteobacteria</taxon>
        <taxon>Hyphomicrobiales</taxon>
        <taxon>Methylobacteriaceae</taxon>
        <taxon>Methylobacterium</taxon>
    </lineage>
</organism>
<reference evidence="2" key="2">
    <citation type="submission" date="2021-08" db="EMBL/GenBank/DDBJ databases">
        <authorList>
            <person name="Tani A."/>
            <person name="Ola A."/>
            <person name="Ogura Y."/>
            <person name="Katsura K."/>
            <person name="Hayashi T."/>
        </authorList>
    </citation>
    <scope>NUCLEOTIDE SEQUENCE</scope>
    <source>
        <strain evidence="2">DSM 23632</strain>
    </source>
</reference>
<accession>A0ABQ4TVM6</accession>
<keyword evidence="3" id="KW-1185">Reference proteome</keyword>
<evidence type="ECO:0008006" key="4">
    <source>
        <dbReference type="Google" id="ProtNLM"/>
    </source>
</evidence>
<dbReference type="Proteomes" id="UP001055057">
    <property type="component" value="Unassembled WGS sequence"/>
</dbReference>
<feature type="coiled-coil region" evidence="1">
    <location>
        <begin position="871"/>
        <end position="914"/>
    </location>
</feature>
<dbReference type="PANTHER" id="PTHR32182:SF0">
    <property type="entry name" value="DNA REPLICATION AND REPAIR PROTEIN RECF"/>
    <property type="match status" value="1"/>
</dbReference>
<comment type="caution">
    <text evidence="2">The sequence shown here is derived from an EMBL/GenBank/DDBJ whole genome shotgun (WGS) entry which is preliminary data.</text>
</comment>
<dbReference type="Gene3D" id="3.40.50.300">
    <property type="entry name" value="P-loop containing nucleotide triphosphate hydrolases"/>
    <property type="match status" value="2"/>
</dbReference>
<protein>
    <recommendedName>
        <fullName evidence="4">ATPase</fullName>
    </recommendedName>
</protein>
<name>A0ABQ4TVM6_9HYPH</name>
<dbReference type="Pfam" id="PF13558">
    <property type="entry name" value="SbcC_Walker_B"/>
    <property type="match status" value="1"/>
</dbReference>
<dbReference type="PANTHER" id="PTHR32182">
    <property type="entry name" value="DNA REPLICATION AND REPAIR PROTEIN RECF"/>
    <property type="match status" value="1"/>
</dbReference>
<dbReference type="Pfam" id="PF13555">
    <property type="entry name" value="AAA_29"/>
    <property type="match status" value="1"/>
</dbReference>
<gene>
    <name evidence="2" type="ORF">MPOCJGCO_1414</name>
</gene>
<evidence type="ECO:0000313" key="2">
    <source>
        <dbReference type="EMBL" id="GJE59326.1"/>
    </source>
</evidence>
<dbReference type="RefSeq" id="WP_238181908.1">
    <property type="nucleotide sequence ID" value="NZ_BPRB01000073.1"/>
</dbReference>
<dbReference type="EMBL" id="BPRB01000073">
    <property type="protein sequence ID" value="GJE59326.1"/>
    <property type="molecule type" value="Genomic_DNA"/>
</dbReference>